<evidence type="ECO:0000256" key="3">
    <source>
        <dbReference type="ARBA" id="ARBA00023125"/>
    </source>
</evidence>
<dbReference type="Pfam" id="PF03466">
    <property type="entry name" value="LysR_substrate"/>
    <property type="match status" value="1"/>
</dbReference>
<dbReference type="CDD" id="cd05466">
    <property type="entry name" value="PBP2_LTTR_substrate"/>
    <property type="match status" value="1"/>
</dbReference>
<dbReference type="PANTHER" id="PTHR30346:SF28">
    <property type="entry name" value="HTH-TYPE TRANSCRIPTIONAL REGULATOR CYNR"/>
    <property type="match status" value="1"/>
</dbReference>
<feature type="domain" description="HTH lysR-type" evidence="5">
    <location>
        <begin position="1"/>
        <end position="58"/>
    </location>
</feature>
<comment type="similarity">
    <text evidence="1">Belongs to the LysR transcriptional regulatory family.</text>
</comment>
<name>A0A9D1HNE3_9FIRM</name>
<reference evidence="6" key="2">
    <citation type="journal article" date="2021" name="PeerJ">
        <title>Extensive microbial diversity within the chicken gut microbiome revealed by metagenomics and culture.</title>
        <authorList>
            <person name="Gilroy R."/>
            <person name="Ravi A."/>
            <person name="Getino M."/>
            <person name="Pursley I."/>
            <person name="Horton D.L."/>
            <person name="Alikhan N.F."/>
            <person name="Baker D."/>
            <person name="Gharbi K."/>
            <person name="Hall N."/>
            <person name="Watson M."/>
            <person name="Adriaenssens E.M."/>
            <person name="Foster-Nyarko E."/>
            <person name="Jarju S."/>
            <person name="Secka A."/>
            <person name="Antonio M."/>
            <person name="Oren A."/>
            <person name="Chaudhuri R.R."/>
            <person name="La Ragione R."/>
            <person name="Hildebrand F."/>
            <person name="Pallen M.J."/>
        </authorList>
    </citation>
    <scope>NUCLEOTIDE SEQUENCE</scope>
    <source>
        <strain evidence="6">CHK195-11698</strain>
    </source>
</reference>
<dbReference type="SUPFAM" id="SSF46785">
    <property type="entry name" value="Winged helix' DNA-binding domain"/>
    <property type="match status" value="1"/>
</dbReference>
<evidence type="ECO:0000256" key="4">
    <source>
        <dbReference type="ARBA" id="ARBA00023163"/>
    </source>
</evidence>
<dbReference type="InterPro" id="IPR036388">
    <property type="entry name" value="WH-like_DNA-bd_sf"/>
</dbReference>
<accession>A0A9D1HNE3</accession>
<dbReference type="SUPFAM" id="SSF53850">
    <property type="entry name" value="Periplasmic binding protein-like II"/>
    <property type="match status" value="1"/>
</dbReference>
<dbReference type="InterPro" id="IPR000847">
    <property type="entry name" value="LysR_HTH_N"/>
</dbReference>
<evidence type="ECO:0000313" key="6">
    <source>
        <dbReference type="EMBL" id="HIU13306.1"/>
    </source>
</evidence>
<dbReference type="PROSITE" id="PS50931">
    <property type="entry name" value="HTH_LYSR"/>
    <property type="match status" value="1"/>
</dbReference>
<dbReference type="GO" id="GO:0003677">
    <property type="term" value="F:DNA binding"/>
    <property type="evidence" value="ECO:0007669"/>
    <property type="project" value="UniProtKB-KW"/>
</dbReference>
<dbReference type="InterPro" id="IPR005119">
    <property type="entry name" value="LysR_subst-bd"/>
</dbReference>
<evidence type="ECO:0000256" key="2">
    <source>
        <dbReference type="ARBA" id="ARBA00023015"/>
    </source>
</evidence>
<dbReference type="GO" id="GO:0032993">
    <property type="term" value="C:protein-DNA complex"/>
    <property type="evidence" value="ECO:0007669"/>
    <property type="project" value="TreeGrafter"/>
</dbReference>
<keyword evidence="2" id="KW-0805">Transcription regulation</keyword>
<dbReference type="InterPro" id="IPR036390">
    <property type="entry name" value="WH_DNA-bd_sf"/>
</dbReference>
<dbReference type="Gene3D" id="3.40.190.290">
    <property type="match status" value="1"/>
</dbReference>
<evidence type="ECO:0000256" key="1">
    <source>
        <dbReference type="ARBA" id="ARBA00009437"/>
    </source>
</evidence>
<keyword evidence="3" id="KW-0238">DNA-binding</keyword>
<evidence type="ECO:0000259" key="5">
    <source>
        <dbReference type="PROSITE" id="PS50931"/>
    </source>
</evidence>
<dbReference type="PRINTS" id="PR00039">
    <property type="entry name" value="HTHLYSR"/>
</dbReference>
<dbReference type="PANTHER" id="PTHR30346">
    <property type="entry name" value="TRANSCRIPTIONAL DUAL REGULATOR HCAR-RELATED"/>
    <property type="match status" value="1"/>
</dbReference>
<dbReference type="Gene3D" id="1.10.10.10">
    <property type="entry name" value="Winged helix-like DNA-binding domain superfamily/Winged helix DNA-binding domain"/>
    <property type="match status" value="1"/>
</dbReference>
<evidence type="ECO:0000313" key="7">
    <source>
        <dbReference type="Proteomes" id="UP000824175"/>
    </source>
</evidence>
<protein>
    <submittedName>
        <fullName evidence="6">LysR family transcriptional regulator</fullName>
    </submittedName>
</protein>
<dbReference type="EMBL" id="DVMJ01000038">
    <property type="protein sequence ID" value="HIU13306.1"/>
    <property type="molecule type" value="Genomic_DNA"/>
</dbReference>
<gene>
    <name evidence="6" type="ORF">IAD15_04480</name>
</gene>
<organism evidence="6 7">
    <name type="scientific">Candidatus Fimiplasma intestinipullorum</name>
    <dbReference type="NCBI Taxonomy" id="2840825"/>
    <lineage>
        <taxon>Bacteria</taxon>
        <taxon>Bacillati</taxon>
        <taxon>Bacillota</taxon>
        <taxon>Clostridia</taxon>
        <taxon>Eubacteriales</taxon>
        <taxon>Candidatus Fimiplasma</taxon>
    </lineage>
</organism>
<dbReference type="AlphaFoldDB" id="A0A9D1HNE3"/>
<dbReference type="Proteomes" id="UP000824175">
    <property type="component" value="Unassembled WGS sequence"/>
</dbReference>
<dbReference type="GO" id="GO:0003700">
    <property type="term" value="F:DNA-binding transcription factor activity"/>
    <property type="evidence" value="ECO:0007669"/>
    <property type="project" value="InterPro"/>
</dbReference>
<keyword evidence="4" id="KW-0804">Transcription</keyword>
<proteinExistence type="inferred from homology"/>
<comment type="caution">
    <text evidence="6">The sequence shown here is derived from an EMBL/GenBank/DDBJ whole genome shotgun (WGS) entry which is preliminary data.</text>
</comment>
<reference evidence="6" key="1">
    <citation type="submission" date="2020-10" db="EMBL/GenBank/DDBJ databases">
        <authorList>
            <person name="Gilroy R."/>
        </authorList>
    </citation>
    <scope>NUCLEOTIDE SEQUENCE</scope>
    <source>
        <strain evidence="6">CHK195-11698</strain>
    </source>
</reference>
<sequence length="295" mass="33752">MYNRHLDILMMVVEKGSFAKAAEALFISSTAVMKQINLLEDELGVVLFKRTNHGVELTEEGKSIYQDAKKIIRLSKQAIEKAKQMGQKTIRIGSSLMRPARTIMEIWAEIRTAYPSIQLEIVPFDDAHESYLRLLNHLGEDIDIVAGTFPTSLWNCQCRVLPLERMPIMIAAPLHHPLAQKKCLTWQDLDGQTLFVVEKGETEYVDYLREEIVKNHPLIHIQNVSSYDTKTFNACERSGSLMLSTQTWRDLHPSLVTIPVDWDFTIPYGVLYPMHPTPAVQTFLKALANHRQNHE</sequence>
<dbReference type="FunFam" id="1.10.10.10:FF:000001">
    <property type="entry name" value="LysR family transcriptional regulator"/>
    <property type="match status" value="1"/>
</dbReference>
<dbReference type="Pfam" id="PF00126">
    <property type="entry name" value="HTH_1"/>
    <property type="match status" value="1"/>
</dbReference>